<dbReference type="InterPro" id="IPR013324">
    <property type="entry name" value="RNA_pol_sigma_r3/r4-like"/>
</dbReference>
<feature type="domain" description="RNA polymerase sigma factor 70 region 4 type 2" evidence="6">
    <location>
        <begin position="142"/>
        <end position="193"/>
    </location>
</feature>
<evidence type="ECO:0000256" key="3">
    <source>
        <dbReference type="ARBA" id="ARBA00023082"/>
    </source>
</evidence>
<comment type="similarity">
    <text evidence="1">Belongs to the sigma-70 factor family. ECF subfamily.</text>
</comment>
<name>A0AAC8TFG6_9BACT</name>
<dbReference type="InterPro" id="IPR007627">
    <property type="entry name" value="RNA_pol_sigma70_r2"/>
</dbReference>
<dbReference type="NCBIfam" id="TIGR02937">
    <property type="entry name" value="sigma70-ECF"/>
    <property type="match status" value="1"/>
</dbReference>
<dbReference type="PANTHER" id="PTHR43133:SF51">
    <property type="entry name" value="RNA POLYMERASE SIGMA FACTOR"/>
    <property type="match status" value="1"/>
</dbReference>
<dbReference type="NCBIfam" id="NF008888">
    <property type="entry name" value="PRK11922.1"/>
    <property type="match status" value="1"/>
</dbReference>
<evidence type="ECO:0000256" key="1">
    <source>
        <dbReference type="ARBA" id="ARBA00010641"/>
    </source>
</evidence>
<dbReference type="AlphaFoldDB" id="A0AAC8TFG6"/>
<organism evidence="7 8">
    <name type="scientific">Archangium gephyra</name>
    <dbReference type="NCBI Taxonomy" id="48"/>
    <lineage>
        <taxon>Bacteria</taxon>
        <taxon>Pseudomonadati</taxon>
        <taxon>Myxococcota</taxon>
        <taxon>Myxococcia</taxon>
        <taxon>Myxococcales</taxon>
        <taxon>Cystobacterineae</taxon>
        <taxon>Archangiaceae</taxon>
        <taxon>Archangium</taxon>
    </lineage>
</organism>
<keyword evidence="4" id="KW-0804">Transcription</keyword>
<dbReference type="InterPro" id="IPR036388">
    <property type="entry name" value="WH-like_DNA-bd_sf"/>
</dbReference>
<dbReference type="PANTHER" id="PTHR43133">
    <property type="entry name" value="RNA POLYMERASE ECF-TYPE SIGMA FACTO"/>
    <property type="match status" value="1"/>
</dbReference>
<dbReference type="RefSeq" id="WP_047858018.1">
    <property type="nucleotide sequence ID" value="NZ_QUMU01000001.1"/>
</dbReference>
<evidence type="ECO:0000313" key="8">
    <source>
        <dbReference type="Proteomes" id="UP000035579"/>
    </source>
</evidence>
<evidence type="ECO:0000259" key="5">
    <source>
        <dbReference type="Pfam" id="PF04542"/>
    </source>
</evidence>
<protein>
    <submittedName>
        <fullName evidence="7">RNA polymerase sigma-54 factor RpoN</fullName>
    </submittedName>
</protein>
<dbReference type="InterPro" id="IPR013249">
    <property type="entry name" value="RNA_pol_sigma70_r4_t2"/>
</dbReference>
<dbReference type="Pfam" id="PF08281">
    <property type="entry name" value="Sigma70_r4_2"/>
    <property type="match status" value="1"/>
</dbReference>
<evidence type="ECO:0000313" key="7">
    <source>
        <dbReference type="EMBL" id="AKJ04127.1"/>
    </source>
</evidence>
<reference evidence="7 8" key="1">
    <citation type="submission" date="2015-05" db="EMBL/GenBank/DDBJ databases">
        <title>Genome assembly of Archangium gephyra DSM 2261.</title>
        <authorList>
            <person name="Sharma G."/>
            <person name="Subramanian S."/>
        </authorList>
    </citation>
    <scope>NUCLEOTIDE SEQUENCE [LARGE SCALE GENOMIC DNA]</scope>
    <source>
        <strain evidence="7 8">DSM 2261</strain>
    </source>
</reference>
<dbReference type="EMBL" id="CP011509">
    <property type="protein sequence ID" value="AKJ04127.1"/>
    <property type="molecule type" value="Genomic_DNA"/>
</dbReference>
<sequence>METMTGQATRQAAMGSTSDEELVRRVCAGETALFEVLMRRNNARVYRAVRALLRDEDEAEDVMQQAYVLAFTHLEQFKGSARFSTWLLRIAVNEALLHLRKRSRLVSLDGGADDVLEAGMKLVERNTPDPERQSAEREFVRLLEATIDALPASSRVVLMLREVDGLSTAETAEVLSVSQDVVKTRLHRARELLREEMENRLEDQLEEVFSFLAPRCDRVVAAVMSRLGMH</sequence>
<dbReference type="Pfam" id="PF04542">
    <property type="entry name" value="Sigma70_r2"/>
    <property type="match status" value="1"/>
</dbReference>
<feature type="domain" description="RNA polymerase sigma-70 region 2" evidence="5">
    <location>
        <begin position="37"/>
        <end position="104"/>
    </location>
</feature>
<proteinExistence type="inferred from homology"/>
<dbReference type="GO" id="GO:0016987">
    <property type="term" value="F:sigma factor activity"/>
    <property type="evidence" value="ECO:0007669"/>
    <property type="project" value="UniProtKB-KW"/>
</dbReference>
<dbReference type="CDD" id="cd06171">
    <property type="entry name" value="Sigma70_r4"/>
    <property type="match status" value="1"/>
</dbReference>
<keyword evidence="2" id="KW-0805">Transcription regulation</keyword>
<dbReference type="InterPro" id="IPR014284">
    <property type="entry name" value="RNA_pol_sigma-70_dom"/>
</dbReference>
<dbReference type="Proteomes" id="UP000035579">
    <property type="component" value="Chromosome"/>
</dbReference>
<accession>A0AAC8TFG6</accession>
<evidence type="ECO:0000259" key="6">
    <source>
        <dbReference type="Pfam" id="PF08281"/>
    </source>
</evidence>
<evidence type="ECO:0000256" key="4">
    <source>
        <dbReference type="ARBA" id="ARBA00023163"/>
    </source>
</evidence>
<dbReference type="SUPFAM" id="SSF88659">
    <property type="entry name" value="Sigma3 and sigma4 domains of RNA polymerase sigma factors"/>
    <property type="match status" value="1"/>
</dbReference>
<dbReference type="SUPFAM" id="SSF88946">
    <property type="entry name" value="Sigma2 domain of RNA polymerase sigma factors"/>
    <property type="match status" value="1"/>
</dbReference>
<dbReference type="InterPro" id="IPR039425">
    <property type="entry name" value="RNA_pol_sigma-70-like"/>
</dbReference>
<evidence type="ECO:0000256" key="2">
    <source>
        <dbReference type="ARBA" id="ARBA00023015"/>
    </source>
</evidence>
<dbReference type="InterPro" id="IPR013325">
    <property type="entry name" value="RNA_pol_sigma_r2"/>
</dbReference>
<dbReference type="GO" id="GO:0003677">
    <property type="term" value="F:DNA binding"/>
    <property type="evidence" value="ECO:0007669"/>
    <property type="project" value="InterPro"/>
</dbReference>
<dbReference type="GO" id="GO:0006352">
    <property type="term" value="P:DNA-templated transcription initiation"/>
    <property type="evidence" value="ECO:0007669"/>
    <property type="project" value="InterPro"/>
</dbReference>
<keyword evidence="3" id="KW-0731">Sigma factor</keyword>
<dbReference type="Gene3D" id="1.10.10.10">
    <property type="entry name" value="Winged helix-like DNA-binding domain superfamily/Winged helix DNA-binding domain"/>
    <property type="match status" value="1"/>
</dbReference>
<dbReference type="KEGG" id="age:AA314_05753"/>
<gene>
    <name evidence="7" type="ORF">AA314_05753</name>
</gene>
<dbReference type="Gene3D" id="1.10.1740.10">
    <property type="match status" value="1"/>
</dbReference>